<dbReference type="PANTHER" id="PTHR12589">
    <property type="entry name" value="PYRUVOYL TETRAHYDROBIOPTERIN SYNTHASE"/>
    <property type="match status" value="1"/>
</dbReference>
<evidence type="ECO:0000256" key="1">
    <source>
        <dbReference type="ARBA" id="ARBA00001947"/>
    </source>
</evidence>
<reference evidence="11 12" key="1">
    <citation type="journal article" date="2016" name="Front. Microbiol.">
        <title>Comprehensive Phylogenetic Analysis of Bovine Non-aureus Staphylococci Species Based on Whole-Genome Sequencing.</title>
        <authorList>
            <person name="Naushad S."/>
            <person name="Barkema H.W."/>
            <person name="Luby C."/>
            <person name="Condas L.A."/>
            <person name="Nobrega D.B."/>
            <person name="Carson D.A."/>
            <person name="De Buck J."/>
        </authorList>
    </citation>
    <scope>NUCLEOTIDE SEQUENCE [LARGE SCALE GENOMIC DNA]</scope>
    <source>
        <strain evidence="11 12">SNUC 761</strain>
    </source>
</reference>
<dbReference type="OrthoDB" id="9804698at2"/>
<evidence type="ECO:0000256" key="8">
    <source>
        <dbReference type="ARBA" id="ARBA00023239"/>
    </source>
</evidence>
<proteinExistence type="inferred from homology"/>
<dbReference type="GO" id="GO:0070497">
    <property type="term" value="F:6-carboxytetrahydropterin synthase activity"/>
    <property type="evidence" value="ECO:0007669"/>
    <property type="project" value="UniProtKB-EC"/>
</dbReference>
<comment type="caution">
    <text evidence="11">The sequence shown here is derived from an EMBL/GenBank/DDBJ whole genome shotgun (WGS) entry which is preliminary data.</text>
</comment>
<dbReference type="Gene3D" id="3.30.479.10">
    <property type="entry name" value="6-pyruvoyl tetrahydropterin synthase/QueD"/>
    <property type="match status" value="1"/>
</dbReference>
<dbReference type="GO" id="GO:0046872">
    <property type="term" value="F:metal ion binding"/>
    <property type="evidence" value="ECO:0007669"/>
    <property type="project" value="UniProtKB-KW"/>
</dbReference>
<organism evidence="11 12">
    <name type="scientific">Staphylococcus devriesei</name>
    <dbReference type="NCBI Taxonomy" id="586733"/>
    <lineage>
        <taxon>Bacteria</taxon>
        <taxon>Bacillati</taxon>
        <taxon>Bacillota</taxon>
        <taxon>Bacilli</taxon>
        <taxon>Bacillales</taxon>
        <taxon>Staphylococcaceae</taxon>
        <taxon>Staphylococcus</taxon>
    </lineage>
</organism>
<comment type="cofactor">
    <cofactor evidence="1">
        <name>Zn(2+)</name>
        <dbReference type="ChEBI" id="CHEBI:29105"/>
    </cofactor>
</comment>
<dbReference type="GeneID" id="48886801"/>
<dbReference type="RefSeq" id="WP_103166616.1">
    <property type="nucleotide sequence ID" value="NZ_CP130489.1"/>
</dbReference>
<evidence type="ECO:0000256" key="2">
    <source>
        <dbReference type="ARBA" id="ARBA00005061"/>
    </source>
</evidence>
<dbReference type="Pfam" id="PF01242">
    <property type="entry name" value="PTPS"/>
    <property type="match status" value="1"/>
</dbReference>
<evidence type="ECO:0000256" key="5">
    <source>
        <dbReference type="ARBA" id="ARBA00018141"/>
    </source>
</evidence>
<dbReference type="EC" id="4.1.2.50" evidence="4"/>
<evidence type="ECO:0000313" key="11">
    <source>
        <dbReference type="EMBL" id="PTE74375.1"/>
    </source>
</evidence>
<dbReference type="EMBL" id="PYZL01000006">
    <property type="protein sequence ID" value="PTE74375.1"/>
    <property type="molecule type" value="Genomic_DNA"/>
</dbReference>
<dbReference type="SUPFAM" id="SSF55620">
    <property type="entry name" value="Tetrahydrobiopterin biosynthesis enzymes-like"/>
    <property type="match status" value="1"/>
</dbReference>
<dbReference type="InterPro" id="IPR038418">
    <property type="entry name" value="6-PTP_synth/QueD_sf"/>
</dbReference>
<keyword evidence="8" id="KW-0456">Lyase</keyword>
<evidence type="ECO:0000313" key="12">
    <source>
        <dbReference type="Proteomes" id="UP000242547"/>
    </source>
</evidence>
<evidence type="ECO:0000256" key="9">
    <source>
        <dbReference type="ARBA" id="ARBA00031449"/>
    </source>
</evidence>
<accession>A0A2K4DMC0</accession>
<dbReference type="UniPathway" id="UPA00391"/>
<gene>
    <name evidence="11" type="ORF">BUY44_01845</name>
</gene>
<comment type="similarity">
    <text evidence="3">Belongs to the PTPS family. QueD subfamily.</text>
</comment>
<comment type="pathway">
    <text evidence="2">Purine metabolism; 7-cyano-7-deazaguanine biosynthesis.</text>
</comment>
<evidence type="ECO:0000256" key="7">
    <source>
        <dbReference type="ARBA" id="ARBA00022833"/>
    </source>
</evidence>
<evidence type="ECO:0000256" key="4">
    <source>
        <dbReference type="ARBA" id="ARBA00012982"/>
    </source>
</evidence>
<dbReference type="PANTHER" id="PTHR12589:SF7">
    <property type="entry name" value="6-PYRUVOYL TETRAHYDROBIOPTERIN SYNTHASE"/>
    <property type="match status" value="1"/>
</dbReference>
<sequence>MTRDFSHIEAPKHFQYRSGDTILKQSYDFICDNRIYFSEEVYRDLSQHPYRLYVDILSPIGKYGLGLDFNDVDATYKQHIEPKLHHQLLNDTLPHMNTTAENIAMWIWDEFESQLPEGCQMYNLELFETERHGVSLNRSIMNN</sequence>
<name>A0A2K4DMC0_9STAP</name>
<comment type="catalytic activity">
    <reaction evidence="10">
        <text>7,8-dihydroneopterin 3'-triphosphate + H2O = 6-carboxy-5,6,7,8-tetrahydropterin + triphosphate + acetaldehyde + 2 H(+)</text>
        <dbReference type="Rhea" id="RHEA:27966"/>
        <dbReference type="ChEBI" id="CHEBI:15343"/>
        <dbReference type="ChEBI" id="CHEBI:15377"/>
        <dbReference type="ChEBI" id="CHEBI:15378"/>
        <dbReference type="ChEBI" id="CHEBI:18036"/>
        <dbReference type="ChEBI" id="CHEBI:58462"/>
        <dbReference type="ChEBI" id="CHEBI:61032"/>
        <dbReference type="EC" id="4.1.2.50"/>
    </reaction>
</comment>
<protein>
    <recommendedName>
        <fullName evidence="5">6-carboxy-5,6,7,8-tetrahydropterin synthase</fullName>
        <ecNumber evidence="4">4.1.2.50</ecNumber>
    </recommendedName>
    <alternativeName>
        <fullName evidence="9">Queuosine biosynthesis protein QueD</fullName>
    </alternativeName>
</protein>
<keyword evidence="7" id="KW-0862">Zinc</keyword>
<keyword evidence="6" id="KW-0479">Metal-binding</keyword>
<dbReference type="Proteomes" id="UP000242547">
    <property type="component" value="Unassembled WGS sequence"/>
</dbReference>
<dbReference type="InterPro" id="IPR007115">
    <property type="entry name" value="6-PTP_synth/QueD"/>
</dbReference>
<evidence type="ECO:0000256" key="6">
    <source>
        <dbReference type="ARBA" id="ARBA00022723"/>
    </source>
</evidence>
<dbReference type="AlphaFoldDB" id="A0A2K4DMC0"/>
<evidence type="ECO:0000256" key="10">
    <source>
        <dbReference type="ARBA" id="ARBA00048807"/>
    </source>
</evidence>
<evidence type="ECO:0000256" key="3">
    <source>
        <dbReference type="ARBA" id="ARBA00008900"/>
    </source>
</evidence>